<dbReference type="InterPro" id="IPR046852">
    <property type="entry name" value="Neurobeachin_a-sol"/>
</dbReference>
<dbReference type="PANTHER" id="PTHR13743:SF160">
    <property type="entry name" value="BEACH DOMAIN-CONTAINING PROTEIN LVSC"/>
    <property type="match status" value="1"/>
</dbReference>
<gene>
    <name evidence="2" type="ORF">AKO1_004294</name>
</gene>
<dbReference type="PANTHER" id="PTHR13743">
    <property type="entry name" value="BEIGE/BEACH-RELATED"/>
    <property type="match status" value="1"/>
</dbReference>
<name>A0AAW2Z5P4_9EUKA</name>
<keyword evidence="3" id="KW-1185">Reference proteome</keyword>
<feature type="domain" description="Neurobeachin alpha-solenoid region" evidence="1">
    <location>
        <begin position="768"/>
        <end position="1075"/>
    </location>
</feature>
<evidence type="ECO:0000259" key="1">
    <source>
        <dbReference type="Pfam" id="PF20425"/>
    </source>
</evidence>
<dbReference type="SUPFAM" id="SSF48371">
    <property type="entry name" value="ARM repeat"/>
    <property type="match status" value="1"/>
</dbReference>
<accession>A0AAW2Z5P4</accession>
<evidence type="ECO:0000313" key="2">
    <source>
        <dbReference type="EMBL" id="KAL0485163.1"/>
    </source>
</evidence>
<comment type="caution">
    <text evidence="2">The sequence shown here is derived from an EMBL/GenBank/DDBJ whole genome shotgun (WGS) entry which is preliminary data.</text>
</comment>
<dbReference type="InterPro" id="IPR050865">
    <property type="entry name" value="BEACH_Domain"/>
</dbReference>
<reference evidence="2 3" key="1">
    <citation type="submission" date="2024-03" db="EMBL/GenBank/DDBJ databases">
        <title>The Acrasis kona genome and developmental transcriptomes reveal deep origins of eukaryotic multicellular pathways.</title>
        <authorList>
            <person name="Sheikh S."/>
            <person name="Fu C.-J."/>
            <person name="Brown M.W."/>
            <person name="Baldauf S.L."/>
        </authorList>
    </citation>
    <scope>NUCLEOTIDE SEQUENCE [LARGE SCALE GENOMIC DNA]</scope>
    <source>
        <strain evidence="2 3">ATCC MYA-3509</strain>
    </source>
</reference>
<dbReference type="GO" id="GO:0008104">
    <property type="term" value="P:intracellular protein localization"/>
    <property type="evidence" value="ECO:0007669"/>
    <property type="project" value="TreeGrafter"/>
</dbReference>
<dbReference type="InterPro" id="IPR016024">
    <property type="entry name" value="ARM-type_fold"/>
</dbReference>
<evidence type="ECO:0000313" key="3">
    <source>
        <dbReference type="Proteomes" id="UP001431209"/>
    </source>
</evidence>
<proteinExistence type="predicted"/>
<dbReference type="GO" id="GO:0005829">
    <property type="term" value="C:cytosol"/>
    <property type="evidence" value="ECO:0007669"/>
    <property type="project" value="TreeGrafter"/>
</dbReference>
<dbReference type="AlphaFoldDB" id="A0AAW2Z5P4"/>
<dbReference type="GO" id="GO:0016020">
    <property type="term" value="C:membrane"/>
    <property type="evidence" value="ECO:0007669"/>
    <property type="project" value="TreeGrafter"/>
</dbReference>
<dbReference type="EMBL" id="JAOPGA020001112">
    <property type="protein sequence ID" value="KAL0485163.1"/>
    <property type="molecule type" value="Genomic_DNA"/>
</dbReference>
<organism evidence="2 3">
    <name type="scientific">Acrasis kona</name>
    <dbReference type="NCBI Taxonomy" id="1008807"/>
    <lineage>
        <taxon>Eukaryota</taxon>
        <taxon>Discoba</taxon>
        <taxon>Heterolobosea</taxon>
        <taxon>Tetramitia</taxon>
        <taxon>Eutetramitia</taxon>
        <taxon>Acrasidae</taxon>
        <taxon>Acrasis</taxon>
    </lineage>
</organism>
<dbReference type="GO" id="GO:0019901">
    <property type="term" value="F:protein kinase binding"/>
    <property type="evidence" value="ECO:0007669"/>
    <property type="project" value="TreeGrafter"/>
</dbReference>
<protein>
    <submittedName>
        <fullName evidence="2">BEACH domain-containing protein lvsC</fullName>
    </submittedName>
</protein>
<dbReference type="Pfam" id="PF20425">
    <property type="entry name" value="Neurobeachin"/>
    <property type="match status" value="1"/>
</dbReference>
<dbReference type="Proteomes" id="UP001431209">
    <property type="component" value="Unassembled WGS sequence"/>
</dbReference>
<sequence length="1188" mass="137576">MDFVRNIFRKSDRPPEISSSSQDCQSRLRSDELILKQSCEYEWSVDLIKNFAFSSDQQGVHLRKLWDNYKKQVIEQTQNEETNYSDITSFKKQDLEPDEELVPCFLVSFRSLSTFKSVKSSKEAWDAFAKEFISTHTSWNPPLVTLASVMDPKDEFHKSSMRHHNRPILLRTTSKDLKEDKLPIQPSIMAFPRELVQTASFFFKEQAKHIGEKLSMNLLDENAPKKATDDGYEVLDVVEIISRSHVNRLLLKQYEIFKSCVALADAAVRRLQVLIFDQATNIEEKRRIIHQIKFVIVSCLQIFANFMESPNTLRDPDAASEVPSSPRVSISVENRRASNISSWIGNEKRRRQQYMTDTFSTVGATAVLLDLLTCCKDAISKTYDDVLRPEFTFLFNVQVHALHIARAIILSDCMTPNFHTSIIGELGAVADRFSALGGLDLLVKYLGWPVEHVNYTEGKKWERVNLEPIDFARCTLYYNTQMLALQILTEAVHLNDTYMTRLTRFRITDHVVDLALWYLEETLLENQPMEKLNKRPPAPHHEYEKIESNLNGFIKKITNGKFYTFFELCRELWIPGNEWEWSLLKVFQQDERMNQEQDFFRESKLKLKHYSEFPLYVMDALTILVSENPSNLDSLVSQQLYKVLFGEYFYTNQYAGVLGRVVRDSVLHFMRWSGSINNRDNKHEVNALLRIMTDLKNDSEMLRPCVDSLLTITYNHTEGTLKSIHQGKTLRMISDLILPDPESQRQQPEPIRHVAMCILDVCLSHGEIRLEALECNVTLSCLFSCLFIPQYKEFASGHIQKMMSVKSDQSIVFELFFAHYTDAFLRILSERTVHSYHLMMDMLDYLQRALKTRNPKILQRQIRPRLDKVIHLLTFSCADTDQHELCIRVLRTLTLLISDNHGSKRVIKAQTNNYIALRDLILMCEKNQPQPDTFDELFNMLVDGIFDENSRYTIHNPDLILIIFQLLQYTQESFIVSTCNKFYNVLEKSTRNRNVCCQVGLIGVLIEMVERFQTIITDDASVRGSLGLVIDLIQVLGRHSITVKELKSFFSMIKKQSQNVDSHITSMLLTALKSMTHAEPEAFFDLDGVNSGLVVPTIDYRAWPSSKGYTINMWFRIESLENKILVESRQRQSGRKHRSNALMGAEVQEYKPRLYSFSNSLGQGFELYFHSELLHVVLNQNGPKPICI</sequence>